<reference evidence="2" key="1">
    <citation type="submission" date="2017-03" db="EMBL/GenBank/DDBJ databases">
        <title>Phytopthora megakarya and P. palmivora, two closely related causual agents of cacao black pod achieved similar genome size and gene model numbers by different mechanisms.</title>
        <authorList>
            <person name="Ali S."/>
            <person name="Shao J."/>
            <person name="Larry D.J."/>
            <person name="Kronmiller B."/>
            <person name="Shen D."/>
            <person name="Strem M.D."/>
            <person name="Melnick R.L."/>
            <person name="Guiltinan M.J."/>
            <person name="Tyler B.M."/>
            <person name="Meinhardt L.W."/>
            <person name="Bailey B.A."/>
        </authorList>
    </citation>
    <scope>NUCLEOTIDE SEQUENCE [LARGE SCALE GENOMIC DNA]</scope>
    <source>
        <strain evidence="2">zdho120</strain>
    </source>
</reference>
<proteinExistence type="predicted"/>
<accession>A0A225WM97</accession>
<gene>
    <name evidence="1" type="ORF">PHMEG_0007269</name>
</gene>
<dbReference type="EMBL" id="NBNE01000564">
    <property type="protein sequence ID" value="OWZ18604.1"/>
    <property type="molecule type" value="Genomic_DNA"/>
</dbReference>
<dbReference type="AlphaFoldDB" id="A0A225WM97"/>
<organism evidence="1 2">
    <name type="scientific">Phytophthora megakarya</name>
    <dbReference type="NCBI Taxonomy" id="4795"/>
    <lineage>
        <taxon>Eukaryota</taxon>
        <taxon>Sar</taxon>
        <taxon>Stramenopiles</taxon>
        <taxon>Oomycota</taxon>
        <taxon>Peronosporomycetes</taxon>
        <taxon>Peronosporales</taxon>
        <taxon>Peronosporaceae</taxon>
        <taxon>Phytophthora</taxon>
    </lineage>
</organism>
<evidence type="ECO:0000313" key="2">
    <source>
        <dbReference type="Proteomes" id="UP000198211"/>
    </source>
</evidence>
<protein>
    <submittedName>
        <fullName evidence="1">Uncharacterized protein</fullName>
    </submittedName>
</protein>
<keyword evidence="2" id="KW-1185">Reference proteome</keyword>
<name>A0A225WM97_9STRA</name>
<sequence>MMSSRIRRKTARCSGANCNKRVQTLKLCKTHSWGRLCPHLEKAGVVLHQSVRPLLKYAAHAKEFFKNSVTTTKPIYLVQVVFSTC</sequence>
<comment type="caution">
    <text evidence="1">The sequence shown here is derived from an EMBL/GenBank/DDBJ whole genome shotgun (WGS) entry which is preliminary data.</text>
</comment>
<dbReference type="Proteomes" id="UP000198211">
    <property type="component" value="Unassembled WGS sequence"/>
</dbReference>
<evidence type="ECO:0000313" key="1">
    <source>
        <dbReference type="EMBL" id="OWZ18604.1"/>
    </source>
</evidence>